<evidence type="ECO:0000313" key="2">
    <source>
        <dbReference type="EMBL" id="CAB4962724.1"/>
    </source>
</evidence>
<name>A0A6J7LAK1_9ZZZZ</name>
<gene>
    <name evidence="2" type="ORF">UFOPK3772_02325</name>
</gene>
<feature type="region of interest" description="Disordered" evidence="1">
    <location>
        <begin position="323"/>
        <end position="351"/>
    </location>
</feature>
<feature type="compositionally biased region" description="Gly residues" evidence="1">
    <location>
        <begin position="342"/>
        <end position="351"/>
    </location>
</feature>
<sequence length="351" mass="37830">MKALVVPAAGQDSSGVLIDDEDLAIDDDIVAVLLEQLLRPNRVVEESDERGVHRVVQVVDSKLVLDLVNGRLEDANRLLLLVDFVIVIALEHVHDPGKLRIPAGRLVGRAADDEGRARLVDENRVDLVDHREVVAPLDELITRPRHVVAQVVEAELVVRAIGDVGGIGDATLRRSHVREDDANLEAEEPMDASHPLGVALGKVVVDRDDMDALAGQRIEIGRQGGNEGLALTRAHLSDVAHVEGCPTHDLDVIVTLAERSPRRLANGRERFRQEVIEGLPGLIAVLVLLGELPQLRVSEGGEVLLDGIDRFGDRMQSSQDLAFSGAEDLVEESHSGRPFGSGHSGSGHSGS</sequence>
<dbReference type="AlphaFoldDB" id="A0A6J7LAK1"/>
<proteinExistence type="predicted"/>
<organism evidence="2">
    <name type="scientific">freshwater metagenome</name>
    <dbReference type="NCBI Taxonomy" id="449393"/>
    <lineage>
        <taxon>unclassified sequences</taxon>
        <taxon>metagenomes</taxon>
        <taxon>ecological metagenomes</taxon>
    </lineage>
</organism>
<evidence type="ECO:0000256" key="1">
    <source>
        <dbReference type="SAM" id="MobiDB-lite"/>
    </source>
</evidence>
<accession>A0A6J7LAK1</accession>
<protein>
    <submittedName>
        <fullName evidence="2">Unannotated protein</fullName>
    </submittedName>
</protein>
<reference evidence="2" key="1">
    <citation type="submission" date="2020-05" db="EMBL/GenBank/DDBJ databases">
        <authorList>
            <person name="Chiriac C."/>
            <person name="Salcher M."/>
            <person name="Ghai R."/>
            <person name="Kavagutti S V."/>
        </authorList>
    </citation>
    <scope>NUCLEOTIDE SEQUENCE</scope>
</reference>
<dbReference type="EMBL" id="CAFBNE010000084">
    <property type="protein sequence ID" value="CAB4962724.1"/>
    <property type="molecule type" value="Genomic_DNA"/>
</dbReference>